<feature type="compositionally biased region" description="Polar residues" evidence="1">
    <location>
        <begin position="22"/>
        <end position="32"/>
    </location>
</feature>
<dbReference type="InterPro" id="IPR045946">
    <property type="entry name" value="DUF6366"/>
</dbReference>
<evidence type="ECO:0000313" key="4">
    <source>
        <dbReference type="Proteomes" id="UP000198778"/>
    </source>
</evidence>
<feature type="region of interest" description="Disordered" evidence="1">
    <location>
        <begin position="1"/>
        <end position="32"/>
    </location>
</feature>
<name>A0A1H0CZZ0_9BACI</name>
<dbReference type="EMBL" id="FNIL01000002">
    <property type="protein sequence ID" value="SDN63464.1"/>
    <property type="molecule type" value="Genomic_DNA"/>
</dbReference>
<keyword evidence="4" id="KW-1185">Reference proteome</keyword>
<feature type="compositionally biased region" description="Basic and acidic residues" evidence="1">
    <location>
        <begin position="1"/>
        <end position="21"/>
    </location>
</feature>
<dbReference type="AlphaFoldDB" id="A0A1H0CZZ0"/>
<dbReference type="RefSeq" id="WP_090841619.1">
    <property type="nucleotide sequence ID" value="NZ_FNIL01000002.1"/>
</dbReference>
<proteinExistence type="predicted"/>
<dbReference type="OrthoDB" id="2935923at2"/>
<sequence length="63" mass="7086">MNNDKETPAQRRERMRQEELKNPSSSMQGSNLADVTGGMGWKGSGLLILLVIIGFVIFRVFFN</sequence>
<evidence type="ECO:0000256" key="1">
    <source>
        <dbReference type="SAM" id="MobiDB-lite"/>
    </source>
</evidence>
<dbReference type="Pfam" id="PF19893">
    <property type="entry name" value="DUF6366"/>
    <property type="match status" value="1"/>
</dbReference>
<protein>
    <recommendedName>
        <fullName evidence="5">Phage capsid protein</fullName>
    </recommendedName>
</protein>
<dbReference type="STRING" id="745820.SAMN04488053_102293"/>
<keyword evidence="2" id="KW-0472">Membrane</keyword>
<organism evidence="3 4">
    <name type="scientific">Alkalicoccus daliensis</name>
    <dbReference type="NCBI Taxonomy" id="745820"/>
    <lineage>
        <taxon>Bacteria</taxon>
        <taxon>Bacillati</taxon>
        <taxon>Bacillota</taxon>
        <taxon>Bacilli</taxon>
        <taxon>Bacillales</taxon>
        <taxon>Bacillaceae</taxon>
        <taxon>Alkalicoccus</taxon>
    </lineage>
</organism>
<reference evidence="4" key="1">
    <citation type="submission" date="2016-10" db="EMBL/GenBank/DDBJ databases">
        <authorList>
            <person name="Varghese N."/>
            <person name="Submissions S."/>
        </authorList>
    </citation>
    <scope>NUCLEOTIDE SEQUENCE [LARGE SCALE GENOMIC DNA]</scope>
    <source>
        <strain evidence="4">CGMCC 1.10369</strain>
    </source>
</reference>
<gene>
    <name evidence="3" type="ORF">SAMN04488053_102293</name>
</gene>
<feature type="transmembrane region" description="Helical" evidence="2">
    <location>
        <begin position="44"/>
        <end position="62"/>
    </location>
</feature>
<accession>A0A1H0CZZ0</accession>
<evidence type="ECO:0000256" key="2">
    <source>
        <dbReference type="SAM" id="Phobius"/>
    </source>
</evidence>
<evidence type="ECO:0000313" key="3">
    <source>
        <dbReference type="EMBL" id="SDN63464.1"/>
    </source>
</evidence>
<dbReference type="Proteomes" id="UP000198778">
    <property type="component" value="Unassembled WGS sequence"/>
</dbReference>
<evidence type="ECO:0008006" key="5">
    <source>
        <dbReference type="Google" id="ProtNLM"/>
    </source>
</evidence>
<keyword evidence="2" id="KW-1133">Transmembrane helix</keyword>
<keyword evidence="2" id="KW-0812">Transmembrane</keyword>